<evidence type="ECO:0000256" key="1">
    <source>
        <dbReference type="ARBA" id="ARBA00004651"/>
    </source>
</evidence>
<keyword evidence="5 7" id="KW-0472">Membrane</keyword>
<name>A0A1C5AMX4_9ACTN</name>
<dbReference type="AlphaFoldDB" id="A0A1C5AMX4"/>
<dbReference type="PROSITE" id="PS00216">
    <property type="entry name" value="SUGAR_TRANSPORT_1"/>
    <property type="match status" value="1"/>
</dbReference>
<dbReference type="PANTHER" id="PTHR23511">
    <property type="entry name" value="SYNAPTIC VESICLE GLYCOPROTEIN 2"/>
    <property type="match status" value="1"/>
</dbReference>
<dbReference type="CDD" id="cd17316">
    <property type="entry name" value="MFS_SV2_like"/>
    <property type="match status" value="1"/>
</dbReference>
<comment type="subcellular location">
    <subcellularLocation>
        <location evidence="1">Cell membrane</location>
        <topology evidence="1">Multi-pass membrane protein</topology>
    </subcellularLocation>
</comment>
<dbReference type="GO" id="GO:0005886">
    <property type="term" value="C:plasma membrane"/>
    <property type="evidence" value="ECO:0007669"/>
    <property type="project" value="UniProtKB-SubCell"/>
</dbReference>
<evidence type="ECO:0000256" key="5">
    <source>
        <dbReference type="ARBA" id="ARBA00023136"/>
    </source>
</evidence>
<feature type="transmembrane region" description="Helical" evidence="7">
    <location>
        <begin position="335"/>
        <end position="352"/>
    </location>
</feature>
<accession>A0A1C5AMX4</accession>
<dbReference type="SUPFAM" id="SSF103473">
    <property type="entry name" value="MFS general substrate transporter"/>
    <property type="match status" value="1"/>
</dbReference>
<feature type="compositionally biased region" description="Low complexity" evidence="6">
    <location>
        <begin position="473"/>
        <end position="489"/>
    </location>
</feature>
<evidence type="ECO:0000256" key="6">
    <source>
        <dbReference type="SAM" id="MobiDB-lite"/>
    </source>
</evidence>
<feature type="transmembrane region" description="Helical" evidence="7">
    <location>
        <begin position="358"/>
        <end position="379"/>
    </location>
</feature>
<dbReference type="InterPro" id="IPR020846">
    <property type="entry name" value="MFS_dom"/>
</dbReference>
<feature type="transmembrane region" description="Helical" evidence="7">
    <location>
        <begin position="109"/>
        <end position="132"/>
    </location>
</feature>
<evidence type="ECO:0000256" key="4">
    <source>
        <dbReference type="ARBA" id="ARBA00022989"/>
    </source>
</evidence>
<dbReference type="InterPro" id="IPR036259">
    <property type="entry name" value="MFS_trans_sf"/>
</dbReference>
<dbReference type="Proteomes" id="UP000198797">
    <property type="component" value="Unassembled WGS sequence"/>
</dbReference>
<keyword evidence="3 7" id="KW-0812">Transmembrane</keyword>
<feature type="transmembrane region" description="Helical" evidence="7">
    <location>
        <begin position="144"/>
        <end position="167"/>
    </location>
</feature>
<feature type="domain" description="Major facilitator superfamily (MFS) profile" evidence="8">
    <location>
        <begin position="20"/>
        <end position="446"/>
    </location>
</feature>
<reference evidence="10" key="1">
    <citation type="submission" date="2016-06" db="EMBL/GenBank/DDBJ databases">
        <authorList>
            <person name="Varghese N."/>
            <person name="Submissions Spin"/>
        </authorList>
    </citation>
    <scope>NUCLEOTIDE SEQUENCE [LARGE SCALE GENOMIC DNA]</scope>
    <source>
        <strain evidence="10">DSM 44100</strain>
    </source>
</reference>
<dbReference type="PANTHER" id="PTHR23511:SF34">
    <property type="entry name" value="SYNAPTIC VESICLE GLYCOPROTEIN 2"/>
    <property type="match status" value="1"/>
</dbReference>
<evidence type="ECO:0000313" key="10">
    <source>
        <dbReference type="Proteomes" id="UP000198797"/>
    </source>
</evidence>
<keyword evidence="2" id="KW-0813">Transport</keyword>
<feature type="transmembrane region" description="Helical" evidence="7">
    <location>
        <begin position="20"/>
        <end position="45"/>
    </location>
</feature>
<dbReference type="EMBL" id="FMCU01000020">
    <property type="protein sequence ID" value="SCF46570.1"/>
    <property type="molecule type" value="Genomic_DNA"/>
</dbReference>
<evidence type="ECO:0000256" key="7">
    <source>
        <dbReference type="SAM" id="Phobius"/>
    </source>
</evidence>
<dbReference type="InterPro" id="IPR003663">
    <property type="entry name" value="Sugar/inositol_transpt"/>
</dbReference>
<dbReference type="PROSITE" id="PS00217">
    <property type="entry name" value="SUGAR_TRANSPORT_2"/>
    <property type="match status" value="1"/>
</dbReference>
<feature type="transmembrane region" description="Helical" evidence="7">
    <location>
        <begin position="86"/>
        <end position="103"/>
    </location>
</feature>
<dbReference type="PROSITE" id="PS50850">
    <property type="entry name" value="MFS"/>
    <property type="match status" value="1"/>
</dbReference>
<evidence type="ECO:0000256" key="2">
    <source>
        <dbReference type="ARBA" id="ARBA00022448"/>
    </source>
</evidence>
<dbReference type="RefSeq" id="WP_218108293.1">
    <property type="nucleotide sequence ID" value="NZ_FMCU01000020.1"/>
</dbReference>
<feature type="transmembrane region" description="Helical" evidence="7">
    <location>
        <begin position="424"/>
        <end position="443"/>
    </location>
</feature>
<organism evidence="9 10">
    <name type="scientific">Micromonospora matsumotoense</name>
    <dbReference type="NCBI Taxonomy" id="121616"/>
    <lineage>
        <taxon>Bacteria</taxon>
        <taxon>Bacillati</taxon>
        <taxon>Actinomycetota</taxon>
        <taxon>Actinomycetes</taxon>
        <taxon>Micromonosporales</taxon>
        <taxon>Micromonosporaceae</taxon>
        <taxon>Micromonospora</taxon>
    </lineage>
</organism>
<dbReference type="PRINTS" id="PR00171">
    <property type="entry name" value="SUGRTRNSPORT"/>
</dbReference>
<dbReference type="GO" id="GO:0022857">
    <property type="term" value="F:transmembrane transporter activity"/>
    <property type="evidence" value="ECO:0007669"/>
    <property type="project" value="InterPro"/>
</dbReference>
<evidence type="ECO:0000259" key="8">
    <source>
        <dbReference type="PROSITE" id="PS50850"/>
    </source>
</evidence>
<gene>
    <name evidence="9" type="ORF">GA0070216_12020</name>
</gene>
<feature type="region of interest" description="Disordered" evidence="6">
    <location>
        <begin position="455"/>
        <end position="500"/>
    </location>
</feature>
<proteinExistence type="predicted"/>
<feature type="transmembrane region" description="Helical" evidence="7">
    <location>
        <begin position="270"/>
        <end position="293"/>
    </location>
</feature>
<dbReference type="STRING" id="121616.GA0070216_12020"/>
<protein>
    <submittedName>
        <fullName evidence="9">MFS transporter, putative metabolite:H+ symporter</fullName>
    </submittedName>
</protein>
<feature type="transmembrane region" description="Helical" evidence="7">
    <location>
        <begin position="305"/>
        <end position="323"/>
    </location>
</feature>
<dbReference type="Gene3D" id="1.20.1250.20">
    <property type="entry name" value="MFS general substrate transporter like domains"/>
    <property type="match status" value="1"/>
</dbReference>
<feature type="transmembrane region" description="Helical" evidence="7">
    <location>
        <begin position="399"/>
        <end position="418"/>
    </location>
</feature>
<sequence>MSDLLARLERLPFSRPHLTLLAMGGLGLTFDGLDVATVAFVLPSITEEWQLSSGQTGLVGSSTLIGFFFGALGAGIIADRIGRRRVMMWALAVFCLATLVAAVSPNWEFFFLARLVAGIGTGAESAIIPAFLSEFVPGRLRGRFIGALAGFFSFGYVGAALLARWIVPMGPEGWRVLHVVAAVPIILLLWWRRSVPESPRFLLAQGRTDEARAVVEAIERQAARSAAIRPPSPAAPTPTVAPADPPPDTAPSRRLGISGLWRRDLAGRTAVLWVLWVVITFSFYGFFTFMPTLLHANGLTIAKSFTYSIVIYLAQIPGYYSAAALNDLLDRKWTIALYLGGGSVAAYLLSGSDISAQVMIFGGLLSFFMNGVYAAIYAYTPELYPTEVRARGMGTASAVGRIGGISAPILIGTTYPVIGFDGVFLITTGALAVGVVVVLVFGVSTSGRALEEISDGRSATVPAPDGPAPVVPGPQTVTGAPGPVPVAVGKEGRSPRVGPR</sequence>
<keyword evidence="10" id="KW-1185">Reference proteome</keyword>
<feature type="transmembrane region" description="Helical" evidence="7">
    <location>
        <begin position="57"/>
        <end position="79"/>
    </location>
</feature>
<feature type="transmembrane region" description="Helical" evidence="7">
    <location>
        <begin position="173"/>
        <end position="191"/>
    </location>
</feature>
<evidence type="ECO:0000313" key="9">
    <source>
        <dbReference type="EMBL" id="SCF46570.1"/>
    </source>
</evidence>
<dbReference type="InterPro" id="IPR005829">
    <property type="entry name" value="Sugar_transporter_CS"/>
</dbReference>
<feature type="region of interest" description="Disordered" evidence="6">
    <location>
        <begin position="224"/>
        <end position="252"/>
    </location>
</feature>
<keyword evidence="4 7" id="KW-1133">Transmembrane helix</keyword>
<dbReference type="Pfam" id="PF00083">
    <property type="entry name" value="Sugar_tr"/>
    <property type="match status" value="1"/>
</dbReference>
<evidence type="ECO:0000256" key="3">
    <source>
        <dbReference type="ARBA" id="ARBA00022692"/>
    </source>
</evidence>
<dbReference type="InterPro" id="IPR005828">
    <property type="entry name" value="MFS_sugar_transport-like"/>
</dbReference>